<dbReference type="GO" id="GO:0043565">
    <property type="term" value="F:sequence-specific DNA binding"/>
    <property type="evidence" value="ECO:0007669"/>
    <property type="project" value="InterPro"/>
</dbReference>
<feature type="domain" description="HTH araC/xylS-type" evidence="4">
    <location>
        <begin position="200"/>
        <end position="299"/>
    </location>
</feature>
<dbReference type="STRING" id="415425.SAMN05444363_2910"/>
<dbReference type="SUPFAM" id="SSF46689">
    <property type="entry name" value="Homeodomain-like"/>
    <property type="match status" value="1"/>
</dbReference>
<evidence type="ECO:0000256" key="2">
    <source>
        <dbReference type="ARBA" id="ARBA00023125"/>
    </source>
</evidence>
<dbReference type="InterPro" id="IPR018060">
    <property type="entry name" value="HTH_AraC"/>
</dbReference>
<sequence>MHREINQKRMHSIRQMLLEMASGNFSQRIVRTEEDDELESLAVLINMVAEEMQETLFPKGYINTHHLQQSLNTLSFIVDENFIIHSTIPETYLVLNYDTTSLEGLEFVKILTDSSSQNFDRLLPTILLNEKVSTLSLCYLTSDQKEVLSLFSSISKISNENRFIIHSILADSTESDNNSEDVNSAFRQPKTRRDDARLMQQVYDYILSNLENPLPSLKELSKIFGTNEHKLKEAFKYFFNTSIYQFYNDERLKRVHLLIEQTNMPLKSIAYMNGFNTYPNFSKAFKKKYGYSPNDLKRDNDNL</sequence>
<organism evidence="6 7">
    <name type="scientific">Flavobacterium terrae</name>
    <dbReference type="NCBI Taxonomy" id="415425"/>
    <lineage>
        <taxon>Bacteria</taxon>
        <taxon>Pseudomonadati</taxon>
        <taxon>Bacteroidota</taxon>
        <taxon>Flavobacteriia</taxon>
        <taxon>Flavobacteriales</taxon>
        <taxon>Flavobacteriaceae</taxon>
        <taxon>Flavobacterium</taxon>
    </lineage>
</organism>
<keyword evidence="2 6" id="KW-0238">DNA-binding</keyword>
<dbReference type="AlphaFoldDB" id="A0A1M6H7V6"/>
<dbReference type="InterPro" id="IPR009057">
    <property type="entry name" value="Homeodomain-like_sf"/>
</dbReference>
<evidence type="ECO:0000256" key="1">
    <source>
        <dbReference type="ARBA" id="ARBA00023015"/>
    </source>
</evidence>
<reference evidence="7" key="1">
    <citation type="submission" date="2016-11" db="EMBL/GenBank/DDBJ databases">
        <authorList>
            <person name="Varghese N."/>
            <person name="Submissions S."/>
        </authorList>
    </citation>
    <scope>NUCLEOTIDE SEQUENCE [LARGE SCALE GENOMIC DNA]</scope>
    <source>
        <strain evidence="7">DSM 18829</strain>
    </source>
</reference>
<dbReference type="GO" id="GO:0016020">
    <property type="term" value="C:membrane"/>
    <property type="evidence" value="ECO:0007669"/>
    <property type="project" value="InterPro"/>
</dbReference>
<evidence type="ECO:0000313" key="6">
    <source>
        <dbReference type="EMBL" id="SHJ18219.1"/>
    </source>
</evidence>
<dbReference type="Proteomes" id="UP000184488">
    <property type="component" value="Unassembled WGS sequence"/>
</dbReference>
<dbReference type="PANTHER" id="PTHR47893:SF1">
    <property type="entry name" value="REGULATORY PROTEIN PCHR"/>
    <property type="match status" value="1"/>
</dbReference>
<gene>
    <name evidence="6" type="ORF">SAMN05444363_2910</name>
</gene>
<dbReference type="InterPro" id="IPR053142">
    <property type="entry name" value="PchR_regulatory_protein"/>
</dbReference>
<dbReference type="Gene3D" id="1.10.10.60">
    <property type="entry name" value="Homeodomain-like"/>
    <property type="match status" value="1"/>
</dbReference>
<dbReference type="Pfam" id="PF12833">
    <property type="entry name" value="HTH_18"/>
    <property type="match status" value="1"/>
</dbReference>
<keyword evidence="3" id="KW-0804">Transcription</keyword>
<dbReference type="GO" id="GO:0007165">
    <property type="term" value="P:signal transduction"/>
    <property type="evidence" value="ECO:0007669"/>
    <property type="project" value="InterPro"/>
</dbReference>
<dbReference type="CDD" id="cd06225">
    <property type="entry name" value="HAMP"/>
    <property type="match status" value="1"/>
</dbReference>
<dbReference type="GO" id="GO:0003700">
    <property type="term" value="F:DNA-binding transcription factor activity"/>
    <property type="evidence" value="ECO:0007669"/>
    <property type="project" value="InterPro"/>
</dbReference>
<accession>A0A1M6H7V6</accession>
<dbReference type="InterPro" id="IPR003660">
    <property type="entry name" value="HAMP_dom"/>
</dbReference>
<dbReference type="PROSITE" id="PS01124">
    <property type="entry name" value="HTH_ARAC_FAMILY_2"/>
    <property type="match status" value="1"/>
</dbReference>
<evidence type="ECO:0000256" key="3">
    <source>
        <dbReference type="ARBA" id="ARBA00023163"/>
    </source>
</evidence>
<evidence type="ECO:0000259" key="4">
    <source>
        <dbReference type="PROSITE" id="PS01124"/>
    </source>
</evidence>
<proteinExistence type="predicted"/>
<keyword evidence="7" id="KW-1185">Reference proteome</keyword>
<keyword evidence="1" id="KW-0805">Transcription regulation</keyword>
<name>A0A1M6H7V6_9FLAO</name>
<dbReference type="SMART" id="SM00342">
    <property type="entry name" value="HTH_ARAC"/>
    <property type="match status" value="1"/>
</dbReference>
<evidence type="ECO:0000313" key="7">
    <source>
        <dbReference type="Proteomes" id="UP000184488"/>
    </source>
</evidence>
<dbReference type="PROSITE" id="PS50885">
    <property type="entry name" value="HAMP"/>
    <property type="match status" value="1"/>
</dbReference>
<feature type="domain" description="HAMP" evidence="5">
    <location>
        <begin position="7"/>
        <end position="57"/>
    </location>
</feature>
<evidence type="ECO:0000259" key="5">
    <source>
        <dbReference type="PROSITE" id="PS50885"/>
    </source>
</evidence>
<dbReference type="InterPro" id="IPR018062">
    <property type="entry name" value="HTH_AraC-typ_CS"/>
</dbReference>
<protein>
    <submittedName>
        <fullName evidence="6">AraC-type DNA-binding protein</fullName>
    </submittedName>
</protein>
<dbReference type="PROSITE" id="PS00041">
    <property type="entry name" value="HTH_ARAC_FAMILY_1"/>
    <property type="match status" value="1"/>
</dbReference>
<dbReference type="EMBL" id="FQZI01000007">
    <property type="protein sequence ID" value="SHJ18219.1"/>
    <property type="molecule type" value="Genomic_DNA"/>
</dbReference>
<dbReference type="PANTHER" id="PTHR47893">
    <property type="entry name" value="REGULATORY PROTEIN PCHR"/>
    <property type="match status" value="1"/>
</dbReference>